<reference evidence="1" key="2">
    <citation type="journal article" date="2015" name="Fish Shellfish Immunol.">
        <title>Early steps in the European eel (Anguilla anguilla)-Vibrio vulnificus interaction in the gills: Role of the RtxA13 toxin.</title>
        <authorList>
            <person name="Callol A."/>
            <person name="Pajuelo D."/>
            <person name="Ebbesson L."/>
            <person name="Teles M."/>
            <person name="MacKenzie S."/>
            <person name="Amaro C."/>
        </authorList>
    </citation>
    <scope>NUCLEOTIDE SEQUENCE</scope>
</reference>
<dbReference type="EMBL" id="GBXM01087053">
    <property type="protein sequence ID" value="JAH21524.1"/>
    <property type="molecule type" value="Transcribed_RNA"/>
</dbReference>
<dbReference type="AlphaFoldDB" id="A0A0E9QXF1"/>
<proteinExistence type="predicted"/>
<evidence type="ECO:0000313" key="1">
    <source>
        <dbReference type="EMBL" id="JAH21524.1"/>
    </source>
</evidence>
<name>A0A0E9QXF1_ANGAN</name>
<sequence length="67" mass="7208">MSLKEREDCAPCTARVSCVSAHVMSCAAFVCSDLHVFIIICINVVGPVWPAEAHKDPATFLQVCSSL</sequence>
<organism evidence="1">
    <name type="scientific">Anguilla anguilla</name>
    <name type="common">European freshwater eel</name>
    <name type="synonym">Muraena anguilla</name>
    <dbReference type="NCBI Taxonomy" id="7936"/>
    <lineage>
        <taxon>Eukaryota</taxon>
        <taxon>Metazoa</taxon>
        <taxon>Chordata</taxon>
        <taxon>Craniata</taxon>
        <taxon>Vertebrata</taxon>
        <taxon>Euteleostomi</taxon>
        <taxon>Actinopterygii</taxon>
        <taxon>Neopterygii</taxon>
        <taxon>Teleostei</taxon>
        <taxon>Anguilliformes</taxon>
        <taxon>Anguillidae</taxon>
        <taxon>Anguilla</taxon>
    </lineage>
</organism>
<protein>
    <submittedName>
        <fullName evidence="1">Uncharacterized protein</fullName>
    </submittedName>
</protein>
<reference evidence="1" key="1">
    <citation type="submission" date="2014-11" db="EMBL/GenBank/DDBJ databases">
        <authorList>
            <person name="Amaro Gonzalez C."/>
        </authorList>
    </citation>
    <scope>NUCLEOTIDE SEQUENCE</scope>
</reference>
<accession>A0A0E9QXF1</accession>